<accession>A0A9X3F4V9</accession>
<reference evidence="1" key="1">
    <citation type="submission" date="2022-11" db="EMBL/GenBank/DDBJ databases">
        <title>Minimal conservation of predation-associated metabolite biosynthetic gene clusters underscores biosynthetic potential of Myxococcota including descriptions for ten novel species: Archangium lansinium sp. nov., Myxococcus landrumus sp. nov., Nannocystis bai.</title>
        <authorList>
            <person name="Ahearne A."/>
            <person name="Stevens C."/>
            <person name="Phillips K."/>
        </authorList>
    </citation>
    <scope>NUCLEOTIDE SEQUENCE</scope>
    <source>
        <strain evidence="1">Na p29</strain>
    </source>
</reference>
<evidence type="ECO:0000313" key="2">
    <source>
        <dbReference type="Proteomes" id="UP001150924"/>
    </source>
</evidence>
<dbReference type="EMBL" id="JAPNKE010000002">
    <property type="protein sequence ID" value="MCY1011496.1"/>
    <property type="molecule type" value="Genomic_DNA"/>
</dbReference>
<gene>
    <name evidence="1" type="ORF">OV079_39235</name>
</gene>
<keyword evidence="2" id="KW-1185">Reference proteome</keyword>
<organism evidence="1 2">
    <name type="scientific">Nannocystis pusilla</name>
    <dbReference type="NCBI Taxonomy" id="889268"/>
    <lineage>
        <taxon>Bacteria</taxon>
        <taxon>Pseudomonadati</taxon>
        <taxon>Myxococcota</taxon>
        <taxon>Polyangia</taxon>
        <taxon>Nannocystales</taxon>
        <taxon>Nannocystaceae</taxon>
        <taxon>Nannocystis</taxon>
    </lineage>
</organism>
<dbReference type="RefSeq" id="WP_267774773.1">
    <property type="nucleotide sequence ID" value="NZ_JAPNKE010000002.1"/>
</dbReference>
<name>A0A9X3F4V9_9BACT</name>
<dbReference type="AlphaFoldDB" id="A0A9X3F4V9"/>
<comment type="caution">
    <text evidence="1">The sequence shown here is derived from an EMBL/GenBank/DDBJ whole genome shotgun (WGS) entry which is preliminary data.</text>
</comment>
<proteinExistence type="predicted"/>
<evidence type="ECO:0000313" key="1">
    <source>
        <dbReference type="EMBL" id="MCY1011496.1"/>
    </source>
</evidence>
<protein>
    <submittedName>
        <fullName evidence="1">Uncharacterized protein</fullName>
    </submittedName>
</protein>
<sequence>MQYHGQHVALHPTRGVVAHGVELDAVVAEVRASGLPLDDIVLDFISDSPF</sequence>
<dbReference type="Proteomes" id="UP001150924">
    <property type="component" value="Unassembled WGS sequence"/>
</dbReference>